<keyword evidence="4 8" id="KW-0812">Transmembrane</keyword>
<dbReference type="InterPro" id="IPR000715">
    <property type="entry name" value="Glycosyl_transferase_4"/>
</dbReference>
<keyword evidence="3 9" id="KW-0808">Transferase</keyword>
<keyword evidence="5 8" id="KW-1133">Transmembrane helix</keyword>
<feature type="transmembrane region" description="Helical" evidence="8">
    <location>
        <begin position="52"/>
        <end position="74"/>
    </location>
</feature>
<dbReference type="GO" id="GO:0046872">
    <property type="term" value="F:metal ion binding"/>
    <property type="evidence" value="ECO:0007669"/>
    <property type="project" value="UniProtKB-KW"/>
</dbReference>
<feature type="transmembrane region" description="Helical" evidence="8">
    <location>
        <begin position="310"/>
        <end position="329"/>
    </location>
</feature>
<reference evidence="9 10" key="1">
    <citation type="submission" date="2016-11" db="EMBL/GenBank/DDBJ databases">
        <authorList>
            <person name="Jaros S."/>
            <person name="Januszkiewicz K."/>
            <person name="Wedrychowicz H."/>
        </authorList>
    </citation>
    <scope>NUCLEOTIDE SEQUENCE [LARGE SCALE GENOMIC DNA]</scope>
    <source>
        <strain evidence="9 10">DSM 26991</strain>
    </source>
</reference>
<keyword evidence="7" id="KW-0479">Metal-binding</keyword>
<feature type="transmembrane region" description="Helical" evidence="8">
    <location>
        <begin position="141"/>
        <end position="162"/>
    </location>
</feature>
<evidence type="ECO:0000256" key="7">
    <source>
        <dbReference type="PIRSR" id="PIRSR600715-1"/>
    </source>
</evidence>
<comment type="cofactor">
    <cofactor evidence="7">
        <name>Mg(2+)</name>
        <dbReference type="ChEBI" id="CHEBI:18420"/>
    </cofactor>
</comment>
<dbReference type="OrthoDB" id="9783652at2"/>
<keyword evidence="10" id="KW-1185">Reference proteome</keyword>
<feature type="transmembrane region" description="Helical" evidence="8">
    <location>
        <begin position="117"/>
        <end position="135"/>
    </location>
</feature>
<feature type="binding site" evidence="7">
    <location>
        <position position="167"/>
    </location>
    <ligand>
        <name>Mg(2+)</name>
        <dbReference type="ChEBI" id="CHEBI:18420"/>
    </ligand>
</feature>
<keyword evidence="6 8" id="KW-0472">Membrane</keyword>
<organism evidence="9 10">
    <name type="scientific">Bacteroides luti</name>
    <dbReference type="NCBI Taxonomy" id="1297750"/>
    <lineage>
        <taxon>Bacteria</taxon>
        <taxon>Pseudomonadati</taxon>
        <taxon>Bacteroidota</taxon>
        <taxon>Bacteroidia</taxon>
        <taxon>Bacteroidales</taxon>
        <taxon>Bacteroidaceae</taxon>
        <taxon>Bacteroides</taxon>
    </lineage>
</organism>
<evidence type="ECO:0000256" key="8">
    <source>
        <dbReference type="SAM" id="Phobius"/>
    </source>
</evidence>
<keyword evidence="7" id="KW-0460">Magnesium</keyword>
<proteinExistence type="predicted"/>
<feature type="transmembrane region" description="Helical" evidence="8">
    <location>
        <begin position="335"/>
        <end position="353"/>
    </location>
</feature>
<feature type="transmembrane region" description="Helical" evidence="8">
    <location>
        <begin position="231"/>
        <end position="249"/>
    </location>
</feature>
<evidence type="ECO:0000256" key="1">
    <source>
        <dbReference type="ARBA" id="ARBA00004651"/>
    </source>
</evidence>
<dbReference type="PANTHER" id="PTHR22926:SF3">
    <property type="entry name" value="UNDECAPRENYL-PHOSPHATE ALPHA-N-ACETYLGLUCOSAMINYL 1-PHOSPHATE TRANSFERASE"/>
    <property type="match status" value="1"/>
</dbReference>
<dbReference type="PROSITE" id="PS01348">
    <property type="entry name" value="MRAY_2"/>
    <property type="match status" value="1"/>
</dbReference>
<feature type="binding site" evidence="7">
    <location>
        <position position="228"/>
    </location>
    <ligand>
        <name>Mg(2+)</name>
        <dbReference type="ChEBI" id="CHEBI:18420"/>
    </ligand>
</feature>
<name>A0A1M5ET34_9BACE</name>
<sequence>MEEYKVRIVFIAMGFILSLIIESIILPKIILISRKKSLFDIPDERKLHENPVPRLGGVSFLPVLLLVILIVLYIKVNVWNFQLETLGIIMMLVCGMLILYITGIKDDLSGVSYQKKFIMQFIASVFLVSSGTYINNFYGLFGIYEIPIAIGIPFTMLLCVFITNSINLIDGIDGLASGISALALIIYGYMFYISKQWSFSIICFSMLGILVAFFYYNVFSKNKIFMGDTGSLLLGYLLSFLGIRLAMNIPELSDSYPSNSILAAGSVLFIPMFDAIKVMYTRLCIHRSMFCPDRRHIHHRLVDIGISQRSAMLILVSAAIIIALTNYWGAKYIDINIIFMTDVITIYICNKAISYQRYKKKLLITSLVKFPKEEFQDRKNEIE</sequence>
<feature type="transmembrane region" description="Helical" evidence="8">
    <location>
        <begin position="174"/>
        <end position="193"/>
    </location>
</feature>
<evidence type="ECO:0000256" key="5">
    <source>
        <dbReference type="ARBA" id="ARBA00022989"/>
    </source>
</evidence>
<evidence type="ECO:0000313" key="9">
    <source>
        <dbReference type="EMBL" id="SHF82405.1"/>
    </source>
</evidence>
<dbReference type="Pfam" id="PF00953">
    <property type="entry name" value="Glycos_transf_4"/>
    <property type="match status" value="1"/>
</dbReference>
<dbReference type="GO" id="GO:0016780">
    <property type="term" value="F:phosphotransferase activity, for other substituted phosphate groups"/>
    <property type="evidence" value="ECO:0007669"/>
    <property type="project" value="InterPro"/>
</dbReference>
<protein>
    <submittedName>
        <fullName evidence="9">UDP-N-acetylmuramyl pentapeptide phosphotransferase/UDP-N-acetylglucosamine-1-phosphate transferase</fullName>
    </submittedName>
</protein>
<dbReference type="AlphaFoldDB" id="A0A1M5ET34"/>
<dbReference type="PANTHER" id="PTHR22926">
    <property type="entry name" value="PHOSPHO-N-ACETYLMURAMOYL-PENTAPEPTIDE-TRANSFERASE"/>
    <property type="match status" value="1"/>
</dbReference>
<dbReference type="Proteomes" id="UP000184509">
    <property type="component" value="Unassembled WGS sequence"/>
</dbReference>
<dbReference type="EMBL" id="FQTV01000014">
    <property type="protein sequence ID" value="SHF82405.1"/>
    <property type="molecule type" value="Genomic_DNA"/>
</dbReference>
<dbReference type="InterPro" id="IPR018480">
    <property type="entry name" value="PNAcMuramoyl-5peptid_Trfase_CS"/>
</dbReference>
<feature type="transmembrane region" description="Helical" evidence="8">
    <location>
        <begin position="86"/>
        <end position="105"/>
    </location>
</feature>
<dbReference type="GO" id="GO:0005886">
    <property type="term" value="C:plasma membrane"/>
    <property type="evidence" value="ECO:0007669"/>
    <property type="project" value="UniProtKB-SubCell"/>
</dbReference>
<dbReference type="GO" id="GO:0044038">
    <property type="term" value="P:cell wall macromolecule biosynthetic process"/>
    <property type="evidence" value="ECO:0007669"/>
    <property type="project" value="TreeGrafter"/>
</dbReference>
<evidence type="ECO:0000256" key="4">
    <source>
        <dbReference type="ARBA" id="ARBA00022692"/>
    </source>
</evidence>
<comment type="subcellular location">
    <subcellularLocation>
        <location evidence="1">Cell membrane</location>
        <topology evidence="1">Multi-pass membrane protein</topology>
    </subcellularLocation>
</comment>
<keyword evidence="2" id="KW-1003">Cell membrane</keyword>
<evidence type="ECO:0000256" key="3">
    <source>
        <dbReference type="ARBA" id="ARBA00022679"/>
    </source>
</evidence>
<feature type="transmembrane region" description="Helical" evidence="8">
    <location>
        <begin position="6"/>
        <end position="31"/>
    </location>
</feature>
<dbReference type="CDD" id="cd06853">
    <property type="entry name" value="GT_WecA_like"/>
    <property type="match status" value="1"/>
</dbReference>
<accession>A0A1M5ET34</accession>
<dbReference type="GO" id="GO:0071555">
    <property type="term" value="P:cell wall organization"/>
    <property type="evidence" value="ECO:0007669"/>
    <property type="project" value="TreeGrafter"/>
</dbReference>
<dbReference type="GO" id="GO:0009103">
    <property type="term" value="P:lipopolysaccharide biosynthetic process"/>
    <property type="evidence" value="ECO:0007669"/>
    <property type="project" value="TreeGrafter"/>
</dbReference>
<gene>
    <name evidence="9" type="ORF">SAMN05444405_11476</name>
</gene>
<feature type="transmembrane region" description="Helical" evidence="8">
    <location>
        <begin position="261"/>
        <end position="280"/>
    </location>
</feature>
<evidence type="ECO:0000256" key="2">
    <source>
        <dbReference type="ARBA" id="ARBA00022475"/>
    </source>
</evidence>
<evidence type="ECO:0000256" key="6">
    <source>
        <dbReference type="ARBA" id="ARBA00023136"/>
    </source>
</evidence>
<dbReference type="STRING" id="1297750.SAMN05444405_11476"/>
<feature type="transmembrane region" description="Helical" evidence="8">
    <location>
        <begin position="199"/>
        <end position="219"/>
    </location>
</feature>
<evidence type="ECO:0000313" key="10">
    <source>
        <dbReference type="Proteomes" id="UP000184509"/>
    </source>
</evidence>
<dbReference type="RefSeq" id="WP_073403072.1">
    <property type="nucleotide sequence ID" value="NZ_FQTV01000014.1"/>
</dbReference>